<dbReference type="Gene3D" id="1.10.287.80">
    <property type="entry name" value="ATP synthase, gamma subunit, helix hairpin domain"/>
    <property type="match status" value="2"/>
</dbReference>
<proteinExistence type="inferred from homology"/>
<dbReference type="PANTHER" id="PTHR11693">
    <property type="entry name" value="ATP SYNTHASE GAMMA CHAIN"/>
    <property type="match status" value="1"/>
</dbReference>
<gene>
    <name evidence="14" type="ORF">CHS0354_024108</name>
</gene>
<reference evidence="14" key="1">
    <citation type="journal article" date="2021" name="Genome Biol. Evol.">
        <title>A High-Quality Reference Genome for a Parasitic Bivalve with Doubly Uniparental Inheritance (Bivalvia: Unionida).</title>
        <authorList>
            <person name="Smith C.H."/>
        </authorList>
    </citation>
    <scope>NUCLEOTIDE SEQUENCE</scope>
    <source>
        <strain evidence="14">CHS0354</strain>
    </source>
</reference>
<reference evidence="14" key="3">
    <citation type="submission" date="2023-05" db="EMBL/GenBank/DDBJ databases">
        <authorList>
            <person name="Smith C.H."/>
        </authorList>
    </citation>
    <scope>NUCLEOTIDE SEQUENCE</scope>
    <source>
        <strain evidence="14">CHS0354</strain>
        <tissue evidence="14">Mantle</tissue>
    </source>
</reference>
<dbReference type="AlphaFoldDB" id="A0AAE0VLQ9"/>
<keyword evidence="7" id="KW-0997">Cell inner membrane</keyword>
<comment type="similarity">
    <text evidence="3">Belongs to the ATPase gamma chain family.</text>
</comment>
<comment type="caution">
    <text evidence="14">The sequence shown here is derived from an EMBL/GenBank/DDBJ whole genome shotgun (WGS) entry which is preliminary data.</text>
</comment>
<dbReference type="PRINTS" id="PR00126">
    <property type="entry name" value="ATPASEGAMMA"/>
</dbReference>
<dbReference type="HAMAP" id="MF_00815">
    <property type="entry name" value="ATP_synth_gamma_bact"/>
    <property type="match status" value="1"/>
</dbReference>
<dbReference type="NCBIfam" id="TIGR01146">
    <property type="entry name" value="ATPsyn_F1gamma"/>
    <property type="match status" value="1"/>
</dbReference>
<evidence type="ECO:0000256" key="11">
    <source>
        <dbReference type="ARBA" id="ARBA00023196"/>
    </source>
</evidence>
<dbReference type="InterPro" id="IPR023632">
    <property type="entry name" value="ATP_synth_F1_gsu_CS"/>
</dbReference>
<accession>A0AAE0VLQ9</accession>
<dbReference type="InterPro" id="IPR035968">
    <property type="entry name" value="ATP_synth_F1_ATPase_gsu"/>
</dbReference>
<evidence type="ECO:0000256" key="10">
    <source>
        <dbReference type="ARBA" id="ARBA00023136"/>
    </source>
</evidence>
<evidence type="ECO:0000256" key="12">
    <source>
        <dbReference type="ARBA" id="ARBA00023310"/>
    </source>
</evidence>
<evidence type="ECO:0000256" key="1">
    <source>
        <dbReference type="ARBA" id="ARBA00003456"/>
    </source>
</evidence>
<dbReference type="Pfam" id="PF00231">
    <property type="entry name" value="ATP-synt"/>
    <property type="match status" value="1"/>
</dbReference>
<dbReference type="GO" id="GO:0046933">
    <property type="term" value="F:proton-transporting ATP synthase activity, rotational mechanism"/>
    <property type="evidence" value="ECO:0007669"/>
    <property type="project" value="InterPro"/>
</dbReference>
<evidence type="ECO:0000256" key="2">
    <source>
        <dbReference type="ARBA" id="ARBA00004525"/>
    </source>
</evidence>
<evidence type="ECO:0000313" key="14">
    <source>
        <dbReference type="EMBL" id="KAK3582554.1"/>
    </source>
</evidence>
<evidence type="ECO:0000256" key="5">
    <source>
        <dbReference type="ARBA" id="ARBA00022448"/>
    </source>
</evidence>
<keyword evidence="8" id="KW-0375">Hydrogen ion transport</keyword>
<evidence type="ECO:0000313" key="15">
    <source>
        <dbReference type="Proteomes" id="UP001195483"/>
    </source>
</evidence>
<dbReference type="InterPro" id="IPR000131">
    <property type="entry name" value="ATP_synth_F1_gsu"/>
</dbReference>
<dbReference type="SUPFAM" id="SSF52943">
    <property type="entry name" value="ATP synthase (F1-ATPase), gamma subunit"/>
    <property type="match status" value="1"/>
</dbReference>
<evidence type="ECO:0000256" key="9">
    <source>
        <dbReference type="ARBA" id="ARBA00023065"/>
    </source>
</evidence>
<sequence>MATLKEIRNRLKSVKSTQQLTKAMRMVAASKLRRAQERTINARPYGNKLEELLLNLINGVDRSLFPLLKERSEAGKLNIISVGRKSEDFFVRRGYPLLKTFSGVFSKLNYSSAENITELILSGYLSNKFDKIVLIYNKFKNVLSPEMKKEILLPITVKHASGSKWKPEYIYEPSVEENIQALLPKYLTLQIWRTLMESNAAEEASRMAAMDSATENAKELIRSLSVSYNRARQASITKELIEIISGANALDS</sequence>
<evidence type="ECO:0000256" key="7">
    <source>
        <dbReference type="ARBA" id="ARBA00022519"/>
    </source>
</evidence>
<organism evidence="14 15">
    <name type="scientific">Potamilus streckersoni</name>
    <dbReference type="NCBI Taxonomy" id="2493646"/>
    <lineage>
        <taxon>Eukaryota</taxon>
        <taxon>Metazoa</taxon>
        <taxon>Spiralia</taxon>
        <taxon>Lophotrochozoa</taxon>
        <taxon>Mollusca</taxon>
        <taxon>Bivalvia</taxon>
        <taxon>Autobranchia</taxon>
        <taxon>Heteroconchia</taxon>
        <taxon>Palaeoheterodonta</taxon>
        <taxon>Unionida</taxon>
        <taxon>Unionoidea</taxon>
        <taxon>Unionidae</taxon>
        <taxon>Ambleminae</taxon>
        <taxon>Lampsilini</taxon>
        <taxon>Potamilus</taxon>
    </lineage>
</organism>
<dbReference type="EMBL" id="JAEAOA010001427">
    <property type="protein sequence ID" value="KAK3582554.1"/>
    <property type="molecule type" value="Genomic_DNA"/>
</dbReference>
<dbReference type="CDD" id="cd12151">
    <property type="entry name" value="F1-ATPase_gamma"/>
    <property type="match status" value="1"/>
</dbReference>
<keyword evidence="11" id="KW-0139">CF(1)</keyword>
<keyword evidence="9" id="KW-0406">Ion transport</keyword>
<reference evidence="14" key="2">
    <citation type="journal article" date="2021" name="Genome Biol. Evol.">
        <title>Developing a high-quality reference genome for a parasitic bivalve with doubly uniparental inheritance (Bivalvia: Unionida).</title>
        <authorList>
            <person name="Smith C.H."/>
        </authorList>
    </citation>
    <scope>NUCLEOTIDE SEQUENCE</scope>
    <source>
        <strain evidence="14">CHS0354</strain>
        <tissue evidence="14">Mantle</tissue>
    </source>
</reference>
<comment type="function">
    <text evidence="1">Produces ATP from ADP in the presence of a proton gradient across the membrane. The gamma chain is believed to be important in regulating ATPase activity and the flow of protons through the CF(0) complex.</text>
</comment>
<dbReference type="Gene3D" id="3.40.1380.10">
    <property type="match status" value="1"/>
</dbReference>
<dbReference type="GO" id="GO:0005739">
    <property type="term" value="C:mitochondrion"/>
    <property type="evidence" value="ECO:0007669"/>
    <property type="project" value="UniProtKB-ARBA"/>
</dbReference>
<evidence type="ECO:0000256" key="8">
    <source>
        <dbReference type="ARBA" id="ARBA00022781"/>
    </source>
</evidence>
<keyword evidence="15" id="KW-1185">Reference proteome</keyword>
<dbReference type="GO" id="GO:0045259">
    <property type="term" value="C:proton-transporting ATP synthase complex"/>
    <property type="evidence" value="ECO:0007669"/>
    <property type="project" value="UniProtKB-KW"/>
</dbReference>
<evidence type="ECO:0000256" key="3">
    <source>
        <dbReference type="ARBA" id="ARBA00007681"/>
    </source>
</evidence>
<name>A0AAE0VLQ9_9BIVA</name>
<keyword evidence="10" id="KW-0472">Membrane</keyword>
<evidence type="ECO:0000256" key="6">
    <source>
        <dbReference type="ARBA" id="ARBA00022475"/>
    </source>
</evidence>
<comment type="subcellular location">
    <subcellularLocation>
        <location evidence="2">Plastid</location>
        <location evidence="2">Chloroplast thylakoid membrane</location>
        <topology evidence="2">Peripheral membrane protein</topology>
    </subcellularLocation>
</comment>
<dbReference type="FunFam" id="1.10.287.80:FF:000001">
    <property type="entry name" value="ATP synthase gamma chain"/>
    <property type="match status" value="1"/>
</dbReference>
<evidence type="ECO:0000256" key="4">
    <source>
        <dbReference type="ARBA" id="ARBA00020843"/>
    </source>
</evidence>
<keyword evidence="6" id="KW-1003">Cell membrane</keyword>
<dbReference type="PANTHER" id="PTHR11693:SF22">
    <property type="entry name" value="ATP SYNTHASE SUBUNIT GAMMA, MITOCHONDRIAL"/>
    <property type="match status" value="1"/>
</dbReference>
<dbReference type="Proteomes" id="UP001195483">
    <property type="component" value="Unassembled WGS sequence"/>
</dbReference>
<protein>
    <recommendedName>
        <fullName evidence="4">ATP synthase subunit gamma, mitochondrial</fullName>
    </recommendedName>
    <alternativeName>
        <fullName evidence="13">F-ATPase gamma subunit</fullName>
    </alternativeName>
</protein>
<dbReference type="PROSITE" id="PS00153">
    <property type="entry name" value="ATPASE_GAMMA"/>
    <property type="match status" value="1"/>
</dbReference>
<keyword evidence="5" id="KW-0813">Transport</keyword>
<dbReference type="FunFam" id="1.10.287.80:FF:000003">
    <property type="entry name" value="ATP synthase gamma chain, chloroplastic"/>
    <property type="match status" value="1"/>
</dbReference>
<keyword evidence="12" id="KW-0066">ATP synthesis</keyword>
<evidence type="ECO:0000256" key="13">
    <source>
        <dbReference type="ARBA" id="ARBA00031066"/>
    </source>
</evidence>